<dbReference type="EC" id="4.2.3.1" evidence="5 12"/>
<dbReference type="InterPro" id="IPR036052">
    <property type="entry name" value="TrpB-like_PALP_sf"/>
</dbReference>
<keyword evidence="9 13" id="KW-0663">Pyridoxal phosphate</keyword>
<dbReference type="InterPro" id="IPR004450">
    <property type="entry name" value="Thr_synthase-like"/>
</dbReference>
<evidence type="ECO:0000259" key="14">
    <source>
        <dbReference type="Pfam" id="PF00291"/>
    </source>
</evidence>
<dbReference type="GO" id="GO:0009097">
    <property type="term" value="P:isoleucine biosynthetic process"/>
    <property type="evidence" value="ECO:0007669"/>
    <property type="project" value="TreeGrafter"/>
</dbReference>
<dbReference type="Gene3D" id="3.40.50.1100">
    <property type="match status" value="2"/>
</dbReference>
<dbReference type="GO" id="GO:0006565">
    <property type="term" value="P:L-serine catabolic process"/>
    <property type="evidence" value="ECO:0007669"/>
    <property type="project" value="TreeGrafter"/>
</dbReference>
<organism evidence="15 17">
    <name type="scientific">Candidatus Chlorohelix allophototropha</name>
    <dbReference type="NCBI Taxonomy" id="3003348"/>
    <lineage>
        <taxon>Bacteria</taxon>
        <taxon>Bacillati</taxon>
        <taxon>Chloroflexota</taxon>
        <taxon>Chloroflexia</taxon>
        <taxon>Candidatus Chloroheliales</taxon>
        <taxon>Candidatus Chloroheliaceae</taxon>
        <taxon>Candidatus Chlorohelix</taxon>
    </lineage>
</organism>
<evidence type="ECO:0000256" key="2">
    <source>
        <dbReference type="ARBA" id="ARBA00003648"/>
    </source>
</evidence>
<dbReference type="AlphaFoldDB" id="A0A8T7M453"/>
<dbReference type="GO" id="GO:0004795">
    <property type="term" value="F:threonine synthase activity"/>
    <property type="evidence" value="ECO:0007669"/>
    <property type="project" value="UniProtKB-UniRule"/>
</dbReference>
<dbReference type="RefSeq" id="WP_341472039.1">
    <property type="nucleotide sequence ID" value="NZ_CP128401.1"/>
</dbReference>
<dbReference type="PANTHER" id="PTHR48078">
    <property type="entry name" value="THREONINE DEHYDRATASE, MITOCHONDRIAL-RELATED"/>
    <property type="match status" value="1"/>
</dbReference>
<dbReference type="Proteomes" id="UP000521676">
    <property type="component" value="Unassembled WGS sequence"/>
</dbReference>
<evidence type="ECO:0000313" key="15">
    <source>
        <dbReference type="EMBL" id="NWJ46854.1"/>
    </source>
</evidence>
<dbReference type="PROSITE" id="PS00165">
    <property type="entry name" value="DEHYDRATASE_SER_THR"/>
    <property type="match status" value="1"/>
</dbReference>
<dbReference type="SUPFAM" id="SSF53686">
    <property type="entry name" value="Tryptophan synthase beta subunit-like PLP-dependent enzymes"/>
    <property type="match status" value="1"/>
</dbReference>
<evidence type="ECO:0000256" key="3">
    <source>
        <dbReference type="ARBA" id="ARBA00004979"/>
    </source>
</evidence>
<keyword evidence="7" id="KW-0028">Amino-acid biosynthesis</keyword>
<evidence type="ECO:0000313" key="18">
    <source>
        <dbReference type="Proteomes" id="UP001431572"/>
    </source>
</evidence>
<accession>A0A8T7M453</accession>
<protein>
    <recommendedName>
        <fullName evidence="6 12">Threonine synthase</fullName>
        <ecNumber evidence="5 12">4.2.3.1</ecNumber>
    </recommendedName>
</protein>
<comment type="cofactor">
    <cofactor evidence="1 13">
        <name>pyridoxal 5'-phosphate</name>
        <dbReference type="ChEBI" id="CHEBI:597326"/>
    </cofactor>
</comment>
<comment type="function">
    <text evidence="2">Catalyzes the gamma-elimination of phosphate from L-phosphohomoserine and the beta-addition of water to produce L-threonine.</text>
</comment>
<evidence type="ECO:0000256" key="10">
    <source>
        <dbReference type="ARBA" id="ARBA00023239"/>
    </source>
</evidence>
<dbReference type="GO" id="GO:0004794">
    <property type="term" value="F:threonine deaminase activity"/>
    <property type="evidence" value="ECO:0007669"/>
    <property type="project" value="TreeGrafter"/>
</dbReference>
<name>A0A8T7M453_9CHLR</name>
<proteinExistence type="inferred from homology"/>
<sequence>MSETEEKTPTNSAVQNLECTYCGKTYNGAELHNTCPACGKVLYYRYDVQAVKERLKRELLPGRVASMWRYKEALPVLWEENIITFGEGWTPLLEAPRLGKKLGMKNLLIKDEGQNPTGSFKARGLGMAVSKARELGAKAVSIPSAGNAGGAVAAYAARAGIAAAVMMPVDAPIINKNETAVTGAQTWLVQGLINDAGRILKANGERKGWFDLSTLKEPYRVEGKKTLGYEIAEQLDWELPDVIIYPTGGGTGLVGMWKAFDEMEQLGWIGSKRPRMVVAQATGCAPIVRAFEEGAEFARPWENAQTNSSGIRVPVAIADYLMLRAVRGSNGTALAVTDEEMMDATKEIASLEGLFPAPEGAATLAVLRHLLAQGWVSPEERVVLFNTGMGQKYPEFMSFDIPVVPADTQFLD</sequence>
<keyword evidence="10 15" id="KW-0456">Lyase</keyword>
<evidence type="ECO:0000256" key="12">
    <source>
        <dbReference type="NCBIfam" id="TIGR00260"/>
    </source>
</evidence>
<dbReference type="InterPro" id="IPR001926">
    <property type="entry name" value="TrpB-like_PALP"/>
</dbReference>
<evidence type="ECO:0000256" key="1">
    <source>
        <dbReference type="ARBA" id="ARBA00001933"/>
    </source>
</evidence>
<reference evidence="15 17" key="1">
    <citation type="submission" date="2020-06" db="EMBL/GenBank/DDBJ databases">
        <title>Anoxygenic phototrophic Chloroflexota member uses a Type I reaction center.</title>
        <authorList>
            <person name="Tsuji J.M."/>
            <person name="Shaw N.A."/>
            <person name="Nagashima S."/>
            <person name="Venkiteswaran J."/>
            <person name="Schiff S.L."/>
            <person name="Hanada S."/>
            <person name="Tank M."/>
            <person name="Neufeld J.D."/>
        </authorList>
    </citation>
    <scope>NUCLEOTIDE SEQUENCE [LARGE SCALE GENOMIC DNA]</scope>
    <source>
        <strain evidence="15">L227-S17</strain>
    </source>
</reference>
<comment type="pathway">
    <text evidence="3">Amino-acid biosynthesis; L-threonine biosynthesis; L-threonine from L-aspartate: step 5/5.</text>
</comment>
<gene>
    <name evidence="15" type="ORF">HXX08_13385</name>
    <name evidence="16" type="ORF">OZ401_004668</name>
</gene>
<evidence type="ECO:0000256" key="13">
    <source>
        <dbReference type="PIRSR" id="PIRSR604450-51"/>
    </source>
</evidence>
<dbReference type="CDD" id="cd01563">
    <property type="entry name" value="Thr-synth_1"/>
    <property type="match status" value="1"/>
</dbReference>
<evidence type="ECO:0000256" key="11">
    <source>
        <dbReference type="ARBA" id="ARBA00049144"/>
    </source>
</evidence>
<dbReference type="Proteomes" id="UP001431572">
    <property type="component" value="Plasmid unnamed1"/>
</dbReference>
<evidence type="ECO:0000256" key="9">
    <source>
        <dbReference type="ARBA" id="ARBA00022898"/>
    </source>
</evidence>
<evidence type="ECO:0000256" key="7">
    <source>
        <dbReference type="ARBA" id="ARBA00022605"/>
    </source>
</evidence>
<dbReference type="GO" id="GO:0003941">
    <property type="term" value="F:L-serine ammonia-lyase activity"/>
    <property type="evidence" value="ECO:0007669"/>
    <property type="project" value="TreeGrafter"/>
</dbReference>
<feature type="domain" description="Tryptophan synthase beta chain-like PALP" evidence="14">
    <location>
        <begin position="83"/>
        <end position="388"/>
    </location>
</feature>
<dbReference type="EMBL" id="CP128401">
    <property type="protein sequence ID" value="WJW70160.1"/>
    <property type="molecule type" value="Genomic_DNA"/>
</dbReference>
<dbReference type="PANTHER" id="PTHR48078:SF6">
    <property type="entry name" value="L-THREONINE DEHYDRATASE CATABOLIC TDCB"/>
    <property type="match status" value="1"/>
</dbReference>
<geneLocation type="plasmid" evidence="16 18">
    <name>unnamed1</name>
</geneLocation>
<evidence type="ECO:0000256" key="4">
    <source>
        <dbReference type="ARBA" id="ARBA00005517"/>
    </source>
</evidence>
<keyword evidence="8" id="KW-0791">Threonine biosynthesis</keyword>
<keyword evidence="16" id="KW-0614">Plasmid</keyword>
<evidence type="ECO:0000313" key="17">
    <source>
        <dbReference type="Proteomes" id="UP000521676"/>
    </source>
</evidence>
<dbReference type="NCBIfam" id="NF006050">
    <property type="entry name" value="PRK08197.1"/>
    <property type="match status" value="1"/>
</dbReference>
<dbReference type="InterPro" id="IPR050147">
    <property type="entry name" value="Ser/Thr_Dehydratase"/>
</dbReference>
<dbReference type="GO" id="GO:0030170">
    <property type="term" value="F:pyridoxal phosphate binding"/>
    <property type="evidence" value="ECO:0007669"/>
    <property type="project" value="InterPro"/>
</dbReference>
<evidence type="ECO:0000256" key="6">
    <source>
        <dbReference type="ARBA" id="ARBA00018679"/>
    </source>
</evidence>
<dbReference type="InterPro" id="IPR000634">
    <property type="entry name" value="Ser/Thr_deHydtase_PyrdxlP-BS"/>
</dbReference>
<reference evidence="16" key="2">
    <citation type="journal article" date="2024" name="Nature">
        <title>Anoxygenic phototroph of the Chloroflexota uses a type I reaction centre.</title>
        <authorList>
            <person name="Tsuji J.M."/>
            <person name="Shaw N.A."/>
            <person name="Nagashima S."/>
            <person name="Venkiteswaran J.J."/>
            <person name="Schiff S.L."/>
            <person name="Watanabe T."/>
            <person name="Fukui M."/>
            <person name="Hanada S."/>
            <person name="Tank M."/>
            <person name="Neufeld J.D."/>
        </authorList>
    </citation>
    <scope>NUCLEOTIDE SEQUENCE</scope>
    <source>
        <strain evidence="16">L227-S17</strain>
        <plasmid evidence="16 18">unnamed1</plasmid>
    </source>
</reference>
<dbReference type="GO" id="GO:0006567">
    <property type="term" value="P:L-threonine catabolic process"/>
    <property type="evidence" value="ECO:0007669"/>
    <property type="project" value="TreeGrafter"/>
</dbReference>
<evidence type="ECO:0000313" key="16">
    <source>
        <dbReference type="EMBL" id="WJW70160.1"/>
    </source>
</evidence>
<evidence type="ECO:0000256" key="5">
    <source>
        <dbReference type="ARBA" id="ARBA00013028"/>
    </source>
</evidence>
<feature type="modified residue" description="N6-(pyridoxal phosphate)lysine" evidence="13">
    <location>
        <position position="121"/>
    </location>
</feature>
<dbReference type="EMBL" id="JACATZ010000001">
    <property type="protein sequence ID" value="NWJ46854.1"/>
    <property type="molecule type" value="Genomic_DNA"/>
</dbReference>
<dbReference type="Pfam" id="PF00291">
    <property type="entry name" value="PALP"/>
    <property type="match status" value="1"/>
</dbReference>
<keyword evidence="18" id="KW-1185">Reference proteome</keyword>
<evidence type="ECO:0000256" key="8">
    <source>
        <dbReference type="ARBA" id="ARBA00022697"/>
    </source>
</evidence>
<dbReference type="GO" id="GO:0009088">
    <property type="term" value="P:threonine biosynthetic process"/>
    <property type="evidence" value="ECO:0007669"/>
    <property type="project" value="UniProtKB-UniRule"/>
</dbReference>
<comment type="similarity">
    <text evidence="4">Belongs to the threonine synthase family.</text>
</comment>
<comment type="catalytic activity">
    <reaction evidence="11">
        <text>O-phospho-L-homoserine + H2O = L-threonine + phosphate</text>
        <dbReference type="Rhea" id="RHEA:10840"/>
        <dbReference type="ChEBI" id="CHEBI:15377"/>
        <dbReference type="ChEBI" id="CHEBI:43474"/>
        <dbReference type="ChEBI" id="CHEBI:57590"/>
        <dbReference type="ChEBI" id="CHEBI:57926"/>
        <dbReference type="EC" id="4.2.3.1"/>
    </reaction>
</comment>
<dbReference type="NCBIfam" id="TIGR00260">
    <property type="entry name" value="thrC"/>
    <property type="match status" value="1"/>
</dbReference>